<proteinExistence type="predicted"/>
<dbReference type="EMBL" id="GG662759">
    <property type="protein sequence ID" value="EWS75326.1"/>
    <property type="molecule type" value="Genomic_DNA"/>
</dbReference>
<keyword evidence="3" id="KW-1185">Reference proteome</keyword>
<feature type="transmembrane region" description="Helical" evidence="1">
    <location>
        <begin position="40"/>
        <end position="58"/>
    </location>
</feature>
<accession>W7XJ97</accession>
<dbReference type="AlphaFoldDB" id="W7XJ97"/>
<feature type="transmembrane region" description="Helical" evidence="1">
    <location>
        <begin position="6"/>
        <end position="28"/>
    </location>
</feature>
<dbReference type="RefSeq" id="XP_012652138.1">
    <property type="nucleotide sequence ID" value="XM_012796684.1"/>
</dbReference>
<keyword evidence="1" id="KW-0472">Membrane</keyword>
<organism evidence="2 3">
    <name type="scientific">Tetrahymena thermophila (strain SB210)</name>
    <dbReference type="NCBI Taxonomy" id="312017"/>
    <lineage>
        <taxon>Eukaryota</taxon>
        <taxon>Sar</taxon>
        <taxon>Alveolata</taxon>
        <taxon>Ciliophora</taxon>
        <taxon>Intramacronucleata</taxon>
        <taxon>Oligohymenophorea</taxon>
        <taxon>Hymenostomatida</taxon>
        <taxon>Tetrahymenina</taxon>
        <taxon>Tetrahymenidae</taxon>
        <taxon>Tetrahymena</taxon>
    </lineage>
</organism>
<evidence type="ECO:0000256" key="1">
    <source>
        <dbReference type="SAM" id="Phobius"/>
    </source>
</evidence>
<evidence type="ECO:0000313" key="3">
    <source>
        <dbReference type="Proteomes" id="UP000009168"/>
    </source>
</evidence>
<dbReference type="KEGG" id="tet:TTHERM_001051841"/>
<keyword evidence="1" id="KW-1133">Transmembrane helix</keyword>
<dbReference type="Proteomes" id="UP000009168">
    <property type="component" value="Unassembled WGS sequence"/>
</dbReference>
<dbReference type="InParanoid" id="W7XJ97"/>
<reference evidence="3" key="1">
    <citation type="journal article" date="2006" name="PLoS Biol.">
        <title>Macronuclear genome sequence of the ciliate Tetrahymena thermophila, a model eukaryote.</title>
        <authorList>
            <person name="Eisen J.A."/>
            <person name="Coyne R.S."/>
            <person name="Wu M."/>
            <person name="Wu D."/>
            <person name="Thiagarajan M."/>
            <person name="Wortman J.R."/>
            <person name="Badger J.H."/>
            <person name="Ren Q."/>
            <person name="Amedeo P."/>
            <person name="Jones K.M."/>
            <person name="Tallon L.J."/>
            <person name="Delcher A.L."/>
            <person name="Salzberg S.L."/>
            <person name="Silva J.C."/>
            <person name="Haas B.J."/>
            <person name="Majoros W.H."/>
            <person name="Farzad M."/>
            <person name="Carlton J.M."/>
            <person name="Smith R.K. Jr."/>
            <person name="Garg J."/>
            <person name="Pearlman R.E."/>
            <person name="Karrer K.M."/>
            <person name="Sun L."/>
            <person name="Manning G."/>
            <person name="Elde N.C."/>
            <person name="Turkewitz A.P."/>
            <person name="Asai D.J."/>
            <person name="Wilkes D.E."/>
            <person name="Wang Y."/>
            <person name="Cai H."/>
            <person name="Collins K."/>
            <person name="Stewart B.A."/>
            <person name="Lee S.R."/>
            <person name="Wilamowska K."/>
            <person name="Weinberg Z."/>
            <person name="Ruzzo W.L."/>
            <person name="Wloga D."/>
            <person name="Gaertig J."/>
            <person name="Frankel J."/>
            <person name="Tsao C.-C."/>
            <person name="Gorovsky M.A."/>
            <person name="Keeling P.J."/>
            <person name="Waller R.F."/>
            <person name="Patron N.J."/>
            <person name="Cherry J.M."/>
            <person name="Stover N.A."/>
            <person name="Krieger C.J."/>
            <person name="del Toro C."/>
            <person name="Ryder H.F."/>
            <person name="Williamson S.C."/>
            <person name="Barbeau R.A."/>
            <person name="Hamilton E.P."/>
            <person name="Orias E."/>
        </authorList>
    </citation>
    <scope>NUCLEOTIDE SEQUENCE [LARGE SCALE GENOMIC DNA]</scope>
    <source>
        <strain evidence="3">SB210</strain>
    </source>
</reference>
<protein>
    <submittedName>
        <fullName evidence="2">Transmembrane protein, putative</fullName>
    </submittedName>
</protein>
<gene>
    <name evidence="2" type="ORF">TTHERM_001051841</name>
</gene>
<name>W7XJ97_TETTS</name>
<keyword evidence="1 2" id="KW-0812">Transmembrane</keyword>
<sequence>MQKYNIIFTILLGIMLRLFEINTIFRNINNYYFYIFQQNRSNQIFCLSPSILFFYFLFQNQIENQNQIINFNILVVKKKQLKQKKNKQYKHINISIKMDSDKPSCPVCQSKDKVVKIIYGHPAEKLIKQAERKEIFLGGCKLPPRDIKPEGWYCFTCTKKFD</sequence>
<evidence type="ECO:0000313" key="2">
    <source>
        <dbReference type="EMBL" id="EWS75326.1"/>
    </source>
</evidence>
<dbReference type="GeneID" id="24441564"/>